<comment type="caution">
    <text evidence="1">The sequence shown here is derived from an EMBL/GenBank/DDBJ whole genome shotgun (WGS) entry which is preliminary data.</text>
</comment>
<dbReference type="EMBL" id="JAULUE010002068">
    <property type="protein sequence ID" value="KAK5875705.1"/>
    <property type="molecule type" value="Genomic_DNA"/>
</dbReference>
<reference evidence="1 2" key="1">
    <citation type="journal article" date="2023" name="Mol. Biol. Evol.">
        <title>Genomics of Secondarily Temperate Adaptation in the Only Non-Antarctic Icefish.</title>
        <authorList>
            <person name="Rivera-Colon A.G."/>
            <person name="Rayamajhi N."/>
            <person name="Minhas B.F."/>
            <person name="Madrigal G."/>
            <person name="Bilyk K.T."/>
            <person name="Yoon V."/>
            <person name="Hune M."/>
            <person name="Gregory S."/>
            <person name="Cheng C.H.C."/>
            <person name="Catchen J.M."/>
        </authorList>
    </citation>
    <scope>NUCLEOTIDE SEQUENCE [LARGE SCALE GENOMIC DNA]</scope>
    <source>
        <strain evidence="1">JC2023a</strain>
    </source>
</reference>
<accession>A0AAN8AZR0</accession>
<name>A0AAN8AZR0_9TELE</name>
<sequence>MVCCALPGFAVSQSHTKQMQGQAFVPSGDTRRDLITISEYESAGDPISPGRHRTTGCHQPDVGLYWQIITAVIGVYKKHEVLQMFMDI</sequence>
<evidence type="ECO:0000313" key="2">
    <source>
        <dbReference type="Proteomes" id="UP001335648"/>
    </source>
</evidence>
<protein>
    <submittedName>
        <fullName evidence="1">Uncharacterized protein</fullName>
    </submittedName>
</protein>
<dbReference type="AlphaFoldDB" id="A0AAN8AZR0"/>
<proteinExistence type="predicted"/>
<evidence type="ECO:0000313" key="1">
    <source>
        <dbReference type="EMBL" id="KAK5875705.1"/>
    </source>
</evidence>
<organism evidence="1 2">
    <name type="scientific">Champsocephalus esox</name>
    <name type="common">pike icefish</name>
    <dbReference type="NCBI Taxonomy" id="159716"/>
    <lineage>
        <taxon>Eukaryota</taxon>
        <taxon>Metazoa</taxon>
        <taxon>Chordata</taxon>
        <taxon>Craniata</taxon>
        <taxon>Vertebrata</taxon>
        <taxon>Euteleostomi</taxon>
        <taxon>Actinopterygii</taxon>
        <taxon>Neopterygii</taxon>
        <taxon>Teleostei</taxon>
        <taxon>Neoteleostei</taxon>
        <taxon>Acanthomorphata</taxon>
        <taxon>Eupercaria</taxon>
        <taxon>Perciformes</taxon>
        <taxon>Notothenioidei</taxon>
        <taxon>Channichthyidae</taxon>
        <taxon>Champsocephalus</taxon>
    </lineage>
</organism>
<gene>
    <name evidence="1" type="ORF">CesoFtcFv8_026756</name>
</gene>
<keyword evidence="2" id="KW-1185">Reference proteome</keyword>
<dbReference type="Proteomes" id="UP001335648">
    <property type="component" value="Unassembled WGS sequence"/>
</dbReference>